<feature type="region of interest" description="Disordered" evidence="1">
    <location>
        <begin position="210"/>
        <end position="324"/>
    </location>
</feature>
<feature type="compositionally biased region" description="Low complexity" evidence="1">
    <location>
        <begin position="289"/>
        <end position="308"/>
    </location>
</feature>
<proteinExistence type="predicted"/>
<accession>B0DC61</accession>
<feature type="compositionally biased region" description="Basic and acidic residues" evidence="1">
    <location>
        <begin position="436"/>
        <end position="450"/>
    </location>
</feature>
<evidence type="ECO:0000256" key="1">
    <source>
        <dbReference type="SAM" id="MobiDB-lite"/>
    </source>
</evidence>
<feature type="region of interest" description="Disordered" evidence="1">
    <location>
        <begin position="167"/>
        <end position="189"/>
    </location>
</feature>
<dbReference type="Proteomes" id="UP000001194">
    <property type="component" value="Unassembled WGS sequence"/>
</dbReference>
<dbReference type="OrthoDB" id="3243413at2759"/>
<reference evidence="2 3" key="1">
    <citation type="journal article" date="2008" name="Nature">
        <title>The genome of Laccaria bicolor provides insights into mycorrhizal symbiosis.</title>
        <authorList>
            <person name="Martin F."/>
            <person name="Aerts A."/>
            <person name="Ahren D."/>
            <person name="Brun A."/>
            <person name="Danchin E.G.J."/>
            <person name="Duchaussoy F."/>
            <person name="Gibon J."/>
            <person name="Kohler A."/>
            <person name="Lindquist E."/>
            <person name="Pereda V."/>
            <person name="Salamov A."/>
            <person name="Shapiro H.J."/>
            <person name="Wuyts J."/>
            <person name="Blaudez D."/>
            <person name="Buee M."/>
            <person name="Brokstein P."/>
            <person name="Canbaeck B."/>
            <person name="Cohen D."/>
            <person name="Courty P.E."/>
            <person name="Coutinho P.M."/>
            <person name="Delaruelle C."/>
            <person name="Detter J.C."/>
            <person name="Deveau A."/>
            <person name="DiFazio S."/>
            <person name="Duplessis S."/>
            <person name="Fraissinet-Tachet L."/>
            <person name="Lucic E."/>
            <person name="Frey-Klett P."/>
            <person name="Fourrey C."/>
            <person name="Feussner I."/>
            <person name="Gay G."/>
            <person name="Grimwood J."/>
            <person name="Hoegger P.J."/>
            <person name="Jain P."/>
            <person name="Kilaru S."/>
            <person name="Labbe J."/>
            <person name="Lin Y.C."/>
            <person name="Legue V."/>
            <person name="Le Tacon F."/>
            <person name="Marmeisse R."/>
            <person name="Melayah D."/>
            <person name="Montanini B."/>
            <person name="Muratet M."/>
            <person name="Nehls U."/>
            <person name="Niculita-Hirzel H."/>
            <person name="Oudot-Le Secq M.P."/>
            <person name="Peter M."/>
            <person name="Quesneville H."/>
            <person name="Rajashekar B."/>
            <person name="Reich M."/>
            <person name="Rouhier N."/>
            <person name="Schmutz J."/>
            <person name="Yin T."/>
            <person name="Chalot M."/>
            <person name="Henrissat B."/>
            <person name="Kuees U."/>
            <person name="Lucas S."/>
            <person name="Van de Peer Y."/>
            <person name="Podila G.K."/>
            <person name="Polle A."/>
            <person name="Pukkila P.J."/>
            <person name="Richardson P.M."/>
            <person name="Rouze P."/>
            <person name="Sanders I.R."/>
            <person name="Stajich J.E."/>
            <person name="Tunlid A."/>
            <person name="Tuskan G."/>
            <person name="Grigoriev I.V."/>
        </authorList>
    </citation>
    <scope>NUCLEOTIDE SEQUENCE [LARGE SCALE GENOMIC DNA]</scope>
    <source>
        <strain evidence="3">S238N-H82 / ATCC MYA-4686</strain>
    </source>
</reference>
<protein>
    <submittedName>
        <fullName evidence="2">Predicted protein</fullName>
    </submittedName>
</protein>
<evidence type="ECO:0000313" key="2">
    <source>
        <dbReference type="EMBL" id="EDR07679.1"/>
    </source>
</evidence>
<name>B0DC61_LACBS</name>
<dbReference type="InParanoid" id="B0DC61"/>
<feature type="compositionally biased region" description="Polar residues" evidence="1">
    <location>
        <begin position="309"/>
        <end position="322"/>
    </location>
</feature>
<dbReference type="AlphaFoldDB" id="B0DC61"/>
<dbReference type="HOGENOM" id="CLU_022953_0_0_1"/>
<dbReference type="GeneID" id="6077210"/>
<organism evidence="3">
    <name type="scientific">Laccaria bicolor (strain S238N-H82 / ATCC MYA-4686)</name>
    <name type="common">Bicoloured deceiver</name>
    <name type="synonym">Laccaria laccata var. bicolor</name>
    <dbReference type="NCBI Taxonomy" id="486041"/>
    <lineage>
        <taxon>Eukaryota</taxon>
        <taxon>Fungi</taxon>
        <taxon>Dikarya</taxon>
        <taxon>Basidiomycota</taxon>
        <taxon>Agaricomycotina</taxon>
        <taxon>Agaricomycetes</taxon>
        <taxon>Agaricomycetidae</taxon>
        <taxon>Agaricales</taxon>
        <taxon>Agaricineae</taxon>
        <taxon>Hydnangiaceae</taxon>
        <taxon>Laccaria</taxon>
    </lineage>
</organism>
<keyword evidence="3" id="KW-1185">Reference proteome</keyword>
<dbReference type="EMBL" id="DS547103">
    <property type="protein sequence ID" value="EDR07679.1"/>
    <property type="molecule type" value="Genomic_DNA"/>
</dbReference>
<sequence length="474" mass="51904">MVKRAKSPDATDDARYMTVYQPYPMNANWELPSDVIAFSFWIAGCIGVEPLLGLHYKPKARGMVLLEIDKAYPEHERLLGEHRWIEFLKNPRADEKERISQIFYCLYDTGRAAQKDGWKRIHVESHWFKDWSPNNGVIHKPYPTTHWCPVPPEDKTNKPLCRHLPVKVKPPPPKAPAPVVGSSTWVDTKNGPSANTPKALTGAWAKKQASGNVGVKTTPATGWDKPIMGKSAPPSVISPAKSNGGGNAWGPPLPGGKPNTSPVATRPPNSPWGPVAPRTGNVWVKQDTNKPTSTNTPGPTPTSATPTNDSGWDNQPTTTPSNPIERLKEGDVLISLSPSQEKNLYGLGGSDDEDDLTTMNPDEMELAYVAPWEKTSLPLHTADLWGSSEGQGGQEGKEVNLWSDEPPPDPNAGQLMCPSHGKLCKKGICSEMSKLVREEERRKREGERGGGGRRGLAFHGFLSSSWFLSPFLLS</sequence>
<feature type="region of interest" description="Disordered" evidence="1">
    <location>
        <begin position="436"/>
        <end position="455"/>
    </location>
</feature>
<dbReference type="RefSeq" id="XP_001881468.1">
    <property type="nucleotide sequence ID" value="XM_001881433.1"/>
</dbReference>
<gene>
    <name evidence="2" type="ORF">LACBIDRAFT_298063</name>
</gene>
<dbReference type="KEGG" id="lbc:LACBIDRAFT_298063"/>
<evidence type="ECO:0000313" key="3">
    <source>
        <dbReference type="Proteomes" id="UP000001194"/>
    </source>
</evidence>